<evidence type="ECO:0000259" key="5">
    <source>
        <dbReference type="Pfam" id="PF13407"/>
    </source>
</evidence>
<name>A0A931J3N0_9BURK</name>
<organism evidence="6 7">
    <name type="scientific">Inhella proteolytica</name>
    <dbReference type="NCBI Taxonomy" id="2795029"/>
    <lineage>
        <taxon>Bacteria</taxon>
        <taxon>Pseudomonadati</taxon>
        <taxon>Pseudomonadota</taxon>
        <taxon>Betaproteobacteria</taxon>
        <taxon>Burkholderiales</taxon>
        <taxon>Sphaerotilaceae</taxon>
        <taxon>Inhella</taxon>
    </lineage>
</organism>
<dbReference type="GO" id="GO:0030246">
    <property type="term" value="F:carbohydrate binding"/>
    <property type="evidence" value="ECO:0007669"/>
    <property type="project" value="UniProtKB-ARBA"/>
</dbReference>
<feature type="domain" description="Periplasmic binding protein" evidence="5">
    <location>
        <begin position="21"/>
        <end position="295"/>
    </location>
</feature>
<dbReference type="PANTHER" id="PTHR46847">
    <property type="entry name" value="D-ALLOSE-BINDING PERIPLASMIC PROTEIN-RELATED"/>
    <property type="match status" value="1"/>
</dbReference>
<proteinExistence type="inferred from homology"/>
<dbReference type="Gene3D" id="3.40.50.2300">
    <property type="match status" value="2"/>
</dbReference>
<dbReference type="Proteomes" id="UP000613266">
    <property type="component" value="Unassembled WGS sequence"/>
</dbReference>
<evidence type="ECO:0000256" key="3">
    <source>
        <dbReference type="ARBA" id="ARBA00022729"/>
    </source>
</evidence>
<keyword evidence="7" id="KW-1185">Reference proteome</keyword>
<gene>
    <name evidence="6" type="ORF">I7X39_19050</name>
</gene>
<keyword evidence="3 4" id="KW-0732">Signal</keyword>
<feature type="signal peptide" evidence="4">
    <location>
        <begin position="1"/>
        <end position="18"/>
    </location>
</feature>
<evidence type="ECO:0000313" key="7">
    <source>
        <dbReference type="Proteomes" id="UP000613266"/>
    </source>
</evidence>
<accession>A0A931J3N0</accession>
<sequence>MKRHLLLLVLLLPLWAQAQRIAFINPGKSDEAFWTTAGLAMQAAARSLGVQFEQRFAERDPERAVALAAEIAARPVAQRPDYVILVNEKTTLVRNAQQLQAAGIKSFAAFSGLLPQEHEPYAPRRGLPMLLGSLEPNAEDAGYLTARALIDAGRRQRLQGRDGRLHLLAIAGDRSTPVSIARNEGMRRAVAEARGVVLDQTLFGDWKRELAAQQMGQLLQRGAAPQLVWAGSDQMAFGAMSAAEGHGLEPGRQLLFSGINTSEEAMESVLSGRLSALAGGHFLCGAWALVMLHDYHRGHDFARSEGLELQRPMFMLFGRAQARAYLQRFDAQGIQALDFRPYSKAHNPQLQRYPFRLDGLLR</sequence>
<dbReference type="PANTHER" id="PTHR46847:SF2">
    <property type="entry name" value="ABC TRANSPORTER SUGAR-BINDING PROTEIN"/>
    <property type="match status" value="1"/>
</dbReference>
<dbReference type="SUPFAM" id="SSF53822">
    <property type="entry name" value="Periplasmic binding protein-like I"/>
    <property type="match status" value="1"/>
</dbReference>
<evidence type="ECO:0000313" key="6">
    <source>
        <dbReference type="EMBL" id="MBH9578994.1"/>
    </source>
</evidence>
<dbReference type="Pfam" id="PF13407">
    <property type="entry name" value="Peripla_BP_4"/>
    <property type="match status" value="1"/>
</dbReference>
<evidence type="ECO:0000256" key="1">
    <source>
        <dbReference type="ARBA" id="ARBA00004196"/>
    </source>
</evidence>
<dbReference type="CDD" id="cd06324">
    <property type="entry name" value="PBP1_ABC_sugar_binding-like"/>
    <property type="match status" value="1"/>
</dbReference>
<dbReference type="InterPro" id="IPR028082">
    <property type="entry name" value="Peripla_BP_I"/>
</dbReference>
<comment type="similarity">
    <text evidence="2">Belongs to the bacterial solute-binding protein 2 family.</text>
</comment>
<evidence type="ECO:0000256" key="4">
    <source>
        <dbReference type="SAM" id="SignalP"/>
    </source>
</evidence>
<protein>
    <submittedName>
        <fullName evidence="6">ABC transporter substrate-binding protein</fullName>
    </submittedName>
</protein>
<comment type="subcellular location">
    <subcellularLocation>
        <location evidence="1">Cell envelope</location>
    </subcellularLocation>
</comment>
<comment type="caution">
    <text evidence="6">The sequence shown here is derived from an EMBL/GenBank/DDBJ whole genome shotgun (WGS) entry which is preliminary data.</text>
</comment>
<reference evidence="6" key="1">
    <citation type="submission" date="2020-12" db="EMBL/GenBank/DDBJ databases">
        <title>The genome sequence of Inhella sp. 1Y17.</title>
        <authorList>
            <person name="Liu Y."/>
        </authorList>
    </citation>
    <scope>NUCLEOTIDE SEQUENCE</scope>
    <source>
        <strain evidence="6">1Y17</strain>
    </source>
</reference>
<evidence type="ECO:0000256" key="2">
    <source>
        <dbReference type="ARBA" id="ARBA00007639"/>
    </source>
</evidence>
<dbReference type="AlphaFoldDB" id="A0A931J3N0"/>
<feature type="chain" id="PRO_5036951069" evidence="4">
    <location>
        <begin position="19"/>
        <end position="362"/>
    </location>
</feature>
<dbReference type="EMBL" id="JAEDAK010000016">
    <property type="protein sequence ID" value="MBH9578994.1"/>
    <property type="molecule type" value="Genomic_DNA"/>
</dbReference>
<dbReference type="RefSeq" id="WP_198112759.1">
    <property type="nucleotide sequence ID" value="NZ_JAEDAK010000016.1"/>
</dbReference>
<dbReference type="InterPro" id="IPR025997">
    <property type="entry name" value="SBP_2_dom"/>
</dbReference>
<dbReference type="GO" id="GO:0030313">
    <property type="term" value="C:cell envelope"/>
    <property type="evidence" value="ECO:0007669"/>
    <property type="project" value="UniProtKB-SubCell"/>
</dbReference>